<accession>A0ABD5SZY1</accession>
<dbReference type="InterPro" id="IPR036425">
    <property type="entry name" value="MoaB/Mog-like_dom_sf"/>
</dbReference>
<evidence type="ECO:0000259" key="1">
    <source>
        <dbReference type="Pfam" id="PF24102"/>
    </source>
</evidence>
<dbReference type="PANTHER" id="PTHR13939:SF0">
    <property type="entry name" value="NMN AMIDOHYDROLASE-LIKE PROTEIN YFAY"/>
    <property type="match status" value="1"/>
</dbReference>
<keyword evidence="3" id="KW-1185">Reference proteome</keyword>
<dbReference type="InterPro" id="IPR056596">
    <property type="entry name" value="FLAD1_M"/>
</dbReference>
<proteinExistence type="predicted"/>
<dbReference type="InterPro" id="IPR050101">
    <property type="entry name" value="CinA"/>
</dbReference>
<sequence>AFDRELVVDESVRRDVLETVADYRDRNPETITADDLDFDVDAWAALPEGSRPVLNPEGLCPGCVLENVYAFPGVPAEMQALFERVAAEFSGDAVSRVAYTPQPEASVVDAVADARERFDVTVGSYPDTERQNRLKVTGTDHETVDRALEWLADRIELDAGE</sequence>
<evidence type="ECO:0000313" key="2">
    <source>
        <dbReference type="EMBL" id="MFC6768836.1"/>
    </source>
</evidence>
<dbReference type="Gene3D" id="3.40.980.10">
    <property type="entry name" value="MoaB/Mog-like domain"/>
    <property type="match status" value="1"/>
</dbReference>
<comment type="caution">
    <text evidence="2">The sequence shown here is derived from an EMBL/GenBank/DDBJ whole genome shotgun (WGS) entry which is preliminary data.</text>
</comment>
<protein>
    <submittedName>
        <fullName evidence="2">Competence/damage-inducible protein A</fullName>
    </submittedName>
</protein>
<name>A0ABD5SZY1_9EURY</name>
<feature type="domain" description="FAD synthase middle" evidence="1">
    <location>
        <begin position="94"/>
        <end position="156"/>
    </location>
</feature>
<dbReference type="Pfam" id="PF24102">
    <property type="entry name" value="FLAD1_M"/>
    <property type="match status" value="1"/>
</dbReference>
<dbReference type="AlphaFoldDB" id="A0ABD5SZY1"/>
<feature type="non-terminal residue" evidence="2">
    <location>
        <position position="1"/>
    </location>
</feature>
<gene>
    <name evidence="2" type="ORF">ACFQE6_28635</name>
</gene>
<organism evidence="2 3">
    <name type="scientific">Natrinema soli</name>
    <dbReference type="NCBI Taxonomy" id="1930624"/>
    <lineage>
        <taxon>Archaea</taxon>
        <taxon>Methanobacteriati</taxon>
        <taxon>Methanobacteriota</taxon>
        <taxon>Stenosarchaea group</taxon>
        <taxon>Halobacteria</taxon>
        <taxon>Halobacteriales</taxon>
        <taxon>Natrialbaceae</taxon>
        <taxon>Natrinema</taxon>
    </lineage>
</organism>
<dbReference type="EMBL" id="JBHSWV010000628">
    <property type="protein sequence ID" value="MFC6768836.1"/>
    <property type="molecule type" value="Genomic_DNA"/>
</dbReference>
<dbReference type="Proteomes" id="UP001596383">
    <property type="component" value="Unassembled WGS sequence"/>
</dbReference>
<dbReference type="PANTHER" id="PTHR13939">
    <property type="entry name" value="NICOTINAMIDE-NUCLEOTIDE AMIDOHYDROLASE PNCC"/>
    <property type="match status" value="1"/>
</dbReference>
<evidence type="ECO:0000313" key="3">
    <source>
        <dbReference type="Proteomes" id="UP001596383"/>
    </source>
</evidence>
<reference evidence="2 3" key="1">
    <citation type="journal article" date="2019" name="Int. J. Syst. Evol. Microbiol.">
        <title>The Global Catalogue of Microorganisms (GCM) 10K type strain sequencing project: providing services to taxonomists for standard genome sequencing and annotation.</title>
        <authorList>
            <consortium name="The Broad Institute Genomics Platform"/>
            <consortium name="The Broad Institute Genome Sequencing Center for Infectious Disease"/>
            <person name="Wu L."/>
            <person name="Ma J."/>
        </authorList>
    </citation>
    <scope>NUCLEOTIDE SEQUENCE [LARGE SCALE GENOMIC DNA]</scope>
    <source>
        <strain evidence="2 3">LMG 29247</strain>
    </source>
</reference>